<feature type="transmembrane region" description="Helical" evidence="1">
    <location>
        <begin position="145"/>
        <end position="170"/>
    </location>
</feature>
<feature type="transmembrane region" description="Helical" evidence="1">
    <location>
        <begin position="88"/>
        <end position="107"/>
    </location>
</feature>
<gene>
    <name evidence="2" type="ORF">GBAG_1285</name>
</gene>
<organism evidence="2 3">
    <name type="scientific">Buttiauxella agrestis ATCC 33320</name>
    <dbReference type="NCBI Taxonomy" id="1006004"/>
    <lineage>
        <taxon>Bacteria</taxon>
        <taxon>Pseudomonadati</taxon>
        <taxon>Pseudomonadota</taxon>
        <taxon>Gammaproteobacteria</taxon>
        <taxon>Enterobacterales</taxon>
        <taxon>Enterobacteriaceae</taxon>
        <taxon>Buttiauxella</taxon>
    </lineage>
</organism>
<feature type="transmembrane region" description="Helical" evidence="1">
    <location>
        <begin position="12"/>
        <end position="32"/>
    </location>
</feature>
<dbReference type="InterPro" id="IPR007059">
    <property type="entry name" value="DmsC"/>
</dbReference>
<evidence type="ECO:0000313" key="2">
    <source>
        <dbReference type="EMBL" id="KFC82912.1"/>
    </source>
</evidence>
<reference evidence="2 3" key="1">
    <citation type="submission" date="2014-05" db="EMBL/GenBank/DDBJ databases">
        <title>ATOL: Assembling a taxonomically balanced genome-scale reconstruction of the evolutionary history of the Enterobacteriaceae.</title>
        <authorList>
            <person name="Plunkett G.III."/>
            <person name="Neeno-Eckwall E.C."/>
            <person name="Glasner J.D."/>
            <person name="Perna N.T."/>
        </authorList>
    </citation>
    <scope>NUCLEOTIDE SEQUENCE [LARGE SCALE GENOMIC DNA]</scope>
    <source>
        <strain evidence="2 3">ATCC 33320</strain>
    </source>
</reference>
<keyword evidence="1" id="KW-1133">Transmembrane helix</keyword>
<sequence length="286" mass="30974">MGNGWHEWPLMVFTVLGQCVAGGFIVMALALLTGISDRVLQKRVHWAMIVLWVLMGIGFIASVLHLGSPLRAFNSLNRIGDSALSNEIASGSVFFAVGGFWWLVTVLGKMPQVLGKIWMVLTMILGVFFVWMMCKVYLIDTVPTWYSVYTPLTFFLTMFIGGPLLGYLLLRVAGVTGWGMRLLPAISLLAIAASAVVMMLQSTELATIHSSIAQASALVPQYGALMSWRLLLLSAALICWIVPQLKGGLASPAVLTFAFVLMIAGELIGRGVFYGLHMTVGMAIAS</sequence>
<comment type="caution">
    <text evidence="2">The sequence shown here is derived from an EMBL/GenBank/DDBJ whole genome shotgun (WGS) entry which is preliminary data.</text>
</comment>
<dbReference type="GO" id="GO:0009390">
    <property type="term" value="C:dimethyl sulfoxide reductase complex"/>
    <property type="evidence" value="ECO:0007669"/>
    <property type="project" value="TreeGrafter"/>
</dbReference>
<keyword evidence="3" id="KW-1185">Reference proteome</keyword>
<accession>A0A085GGR7</accession>
<dbReference type="GO" id="GO:0005886">
    <property type="term" value="C:plasma membrane"/>
    <property type="evidence" value="ECO:0007669"/>
    <property type="project" value="TreeGrafter"/>
</dbReference>
<dbReference type="PANTHER" id="PTHR38095">
    <property type="entry name" value="ANAEROBIC DIMETHYL SULFOXIDE REDUCTASE CHAIN YNFH"/>
    <property type="match status" value="1"/>
</dbReference>
<dbReference type="RefSeq" id="WP_034494313.1">
    <property type="nucleotide sequence ID" value="NZ_JMPI01000022.1"/>
</dbReference>
<dbReference type="eggNOG" id="COG3302">
    <property type="taxonomic scope" value="Bacteria"/>
</dbReference>
<feature type="transmembrane region" description="Helical" evidence="1">
    <location>
        <begin position="254"/>
        <end position="276"/>
    </location>
</feature>
<dbReference type="EC" id="1.8.99.-" evidence="2"/>
<dbReference type="AlphaFoldDB" id="A0A085GGR7"/>
<keyword evidence="1" id="KW-0472">Membrane</keyword>
<name>A0A085GGR7_9ENTR</name>
<dbReference type="Proteomes" id="UP000028653">
    <property type="component" value="Unassembled WGS sequence"/>
</dbReference>
<evidence type="ECO:0000256" key="1">
    <source>
        <dbReference type="SAM" id="Phobius"/>
    </source>
</evidence>
<protein>
    <submittedName>
        <fullName evidence="2">Anaerobic dimethyl sulfoxide reductase chain C</fullName>
        <ecNumber evidence="2">1.8.99.-</ecNumber>
    </submittedName>
</protein>
<dbReference type="GO" id="GO:0009389">
    <property type="term" value="F:dimethyl sulfoxide reductase activity"/>
    <property type="evidence" value="ECO:0007669"/>
    <property type="project" value="TreeGrafter"/>
</dbReference>
<feature type="transmembrane region" description="Helical" evidence="1">
    <location>
        <begin position="44"/>
        <end position="68"/>
    </location>
</feature>
<feature type="transmembrane region" description="Helical" evidence="1">
    <location>
        <begin position="222"/>
        <end position="242"/>
    </location>
</feature>
<dbReference type="Pfam" id="PF04976">
    <property type="entry name" value="DmsC"/>
    <property type="match status" value="1"/>
</dbReference>
<feature type="transmembrane region" description="Helical" evidence="1">
    <location>
        <begin position="182"/>
        <end position="202"/>
    </location>
</feature>
<dbReference type="STRING" id="1006004.GBAG_1285"/>
<keyword evidence="1" id="KW-0812">Transmembrane</keyword>
<dbReference type="EMBL" id="JMPI01000022">
    <property type="protein sequence ID" value="KFC82912.1"/>
    <property type="molecule type" value="Genomic_DNA"/>
</dbReference>
<evidence type="ECO:0000313" key="3">
    <source>
        <dbReference type="Proteomes" id="UP000028653"/>
    </source>
</evidence>
<dbReference type="OrthoDB" id="4394845at2"/>
<dbReference type="PANTHER" id="PTHR38095:SF2">
    <property type="entry name" value="ANAEROBIC DIMETHYL SULFOXIDE REDUCTASE CHAIN C"/>
    <property type="match status" value="1"/>
</dbReference>
<feature type="transmembrane region" description="Helical" evidence="1">
    <location>
        <begin position="119"/>
        <end position="139"/>
    </location>
</feature>
<proteinExistence type="predicted"/>
<dbReference type="GO" id="GO:0019645">
    <property type="term" value="P:anaerobic electron transport chain"/>
    <property type="evidence" value="ECO:0007669"/>
    <property type="project" value="InterPro"/>
</dbReference>
<keyword evidence="2" id="KW-0560">Oxidoreductase</keyword>